<dbReference type="OrthoDB" id="410307at2759"/>
<evidence type="ECO:0000256" key="3">
    <source>
        <dbReference type="ARBA" id="ARBA00022771"/>
    </source>
</evidence>
<keyword evidence="9" id="KW-1185">Reference proteome</keyword>
<evidence type="ECO:0000259" key="7">
    <source>
        <dbReference type="PROSITE" id="PS50103"/>
    </source>
</evidence>
<dbReference type="SUPFAM" id="SSF90229">
    <property type="entry name" value="CCCH zinc finger"/>
    <property type="match status" value="1"/>
</dbReference>
<dbReference type="InterPro" id="IPR036855">
    <property type="entry name" value="Znf_CCCH_sf"/>
</dbReference>
<keyword evidence="4 5" id="KW-0862">Zinc</keyword>
<feature type="compositionally biased region" description="Low complexity" evidence="6">
    <location>
        <begin position="30"/>
        <end position="53"/>
    </location>
</feature>
<feature type="domain" description="C3H1-type" evidence="7">
    <location>
        <begin position="147"/>
        <end position="175"/>
    </location>
</feature>
<keyword evidence="3 5" id="KW-0863">Zinc-finger</keyword>
<dbReference type="GO" id="GO:0008270">
    <property type="term" value="F:zinc ion binding"/>
    <property type="evidence" value="ECO:0007669"/>
    <property type="project" value="UniProtKB-KW"/>
</dbReference>
<evidence type="ECO:0000256" key="5">
    <source>
        <dbReference type="PROSITE-ProRule" id="PRU00723"/>
    </source>
</evidence>
<dbReference type="PROSITE" id="PS50103">
    <property type="entry name" value="ZF_C3H1"/>
    <property type="match status" value="1"/>
</dbReference>
<sequence length="407" mass="41036">MIANGPSLSGSGTSGSALETGARPLGNNRPLGSSGLLGSSGPQSPLGSGAALGSGSAALGSGTAALGNGTAALGSGTAALGSGTAALGSGAAALGSGATALGSGGMAMLGGSPATVVLPVLPTGSSSPGEHVQRSARSQQKAPAKGWWKTEICKFWRESGGCRNENNCRWAHGEHELRKLESADDSVTHRAATAASAESAGSATLWSNWVHVNWNPAAGNAESPRTAGSPDVGSAKGLPSGDRRQGKGGDSNPPESLNASMTAAITGGVVMTSPRNPPEKGAGPPEYGTKAEKNSLQTLWEVLKEKNSSLRGIEENIIISGPSNLVMDTEYWNRVFTMFTIPANVCQLCGAANNFKPTVVAHSESCISTCGSCLAIADEKAASLTLVPQTTLSDKKKLLYWGLTLAR</sequence>
<protein>
    <submittedName>
        <fullName evidence="8">Zinc finger C-x8-C-x5-C-x3-H type protein</fullName>
    </submittedName>
</protein>
<feature type="compositionally biased region" description="Low complexity" evidence="6">
    <location>
        <begin position="1"/>
        <end position="22"/>
    </location>
</feature>
<dbReference type="SMART" id="SM00356">
    <property type="entry name" value="ZnF_C3H1"/>
    <property type="match status" value="1"/>
</dbReference>
<dbReference type="GO" id="GO:0003729">
    <property type="term" value="F:mRNA binding"/>
    <property type="evidence" value="ECO:0007669"/>
    <property type="project" value="InterPro"/>
</dbReference>
<feature type="region of interest" description="Disordered" evidence="6">
    <location>
        <begin position="1"/>
        <end position="53"/>
    </location>
</feature>
<comment type="caution">
    <text evidence="8">The sequence shown here is derived from an EMBL/GenBank/DDBJ whole genome shotgun (WGS) entry which is preliminary data.</text>
</comment>
<keyword evidence="2" id="KW-0677">Repeat</keyword>
<proteinExistence type="predicted"/>
<dbReference type="RefSeq" id="XP_011129021.1">
    <property type="nucleotide sequence ID" value="XM_011130719.1"/>
</dbReference>
<dbReference type="VEuPathDB" id="CryptoDB:GNI_017040"/>
<gene>
    <name evidence="8" type="ORF">GNI_017040</name>
</gene>
<reference evidence="8" key="1">
    <citation type="submission" date="2013-12" db="EMBL/GenBank/DDBJ databases">
        <authorList>
            <person name="Omoto C.K."/>
            <person name="Sibley D."/>
            <person name="Venepally P."/>
            <person name="Hadjithomas M."/>
            <person name="Karamycheva S."/>
            <person name="Brunk B."/>
            <person name="Roos D."/>
            <person name="Caler E."/>
            <person name="Lorenzi H."/>
        </authorList>
    </citation>
    <scope>NUCLEOTIDE SEQUENCE</scope>
</reference>
<dbReference type="InterPro" id="IPR000571">
    <property type="entry name" value="Znf_CCCH"/>
</dbReference>
<feature type="compositionally biased region" description="Polar residues" evidence="6">
    <location>
        <begin position="253"/>
        <end position="263"/>
    </location>
</feature>
<name>A0A023BCB0_GRENI</name>
<keyword evidence="1 5" id="KW-0479">Metal-binding</keyword>
<evidence type="ECO:0000256" key="4">
    <source>
        <dbReference type="ARBA" id="ARBA00022833"/>
    </source>
</evidence>
<accession>A0A023BCB0</accession>
<dbReference type="Proteomes" id="UP000019763">
    <property type="component" value="Unassembled WGS sequence"/>
</dbReference>
<dbReference type="PANTHER" id="PTHR12547:SF18">
    <property type="entry name" value="PROTEIN TIS11"/>
    <property type="match status" value="1"/>
</dbReference>
<dbReference type="PANTHER" id="PTHR12547">
    <property type="entry name" value="CCCH ZINC FINGER/TIS11-RELATED"/>
    <property type="match status" value="1"/>
</dbReference>
<dbReference type="InterPro" id="IPR045877">
    <property type="entry name" value="ZFP36-like"/>
</dbReference>
<evidence type="ECO:0000313" key="9">
    <source>
        <dbReference type="Proteomes" id="UP000019763"/>
    </source>
</evidence>
<evidence type="ECO:0000313" key="8">
    <source>
        <dbReference type="EMBL" id="EZG82151.1"/>
    </source>
</evidence>
<evidence type="ECO:0000256" key="1">
    <source>
        <dbReference type="ARBA" id="ARBA00022723"/>
    </source>
</evidence>
<feature type="zinc finger region" description="C3H1-type" evidence="5">
    <location>
        <begin position="147"/>
        <end position="175"/>
    </location>
</feature>
<dbReference type="AlphaFoldDB" id="A0A023BCB0"/>
<organism evidence="8 9">
    <name type="scientific">Gregarina niphandrodes</name>
    <name type="common">Septate eugregarine</name>
    <dbReference type="NCBI Taxonomy" id="110365"/>
    <lineage>
        <taxon>Eukaryota</taxon>
        <taxon>Sar</taxon>
        <taxon>Alveolata</taxon>
        <taxon>Apicomplexa</taxon>
        <taxon>Conoidasida</taxon>
        <taxon>Gregarinasina</taxon>
        <taxon>Eugregarinorida</taxon>
        <taxon>Gregarinidae</taxon>
        <taxon>Gregarina</taxon>
    </lineage>
</organism>
<dbReference type="Gene3D" id="2.150.10.10">
    <property type="entry name" value="Serralysin-like metalloprotease, C-terminal"/>
    <property type="match status" value="1"/>
</dbReference>
<dbReference type="Pfam" id="PF00642">
    <property type="entry name" value="zf-CCCH"/>
    <property type="match status" value="1"/>
</dbReference>
<evidence type="ECO:0000256" key="6">
    <source>
        <dbReference type="SAM" id="MobiDB-lite"/>
    </source>
</evidence>
<dbReference type="GeneID" id="22910885"/>
<dbReference type="Gene3D" id="4.10.1000.10">
    <property type="entry name" value="Zinc finger, CCCH-type"/>
    <property type="match status" value="1"/>
</dbReference>
<dbReference type="InterPro" id="IPR011049">
    <property type="entry name" value="Serralysin-like_metalloprot_C"/>
</dbReference>
<dbReference type="EMBL" id="AFNH02000124">
    <property type="protein sequence ID" value="EZG82151.1"/>
    <property type="molecule type" value="Genomic_DNA"/>
</dbReference>
<evidence type="ECO:0000256" key="2">
    <source>
        <dbReference type="ARBA" id="ARBA00022737"/>
    </source>
</evidence>
<feature type="region of interest" description="Disordered" evidence="6">
    <location>
        <begin position="217"/>
        <end position="290"/>
    </location>
</feature>